<proteinExistence type="inferred from homology"/>
<dbReference type="InterPro" id="IPR020084">
    <property type="entry name" value="NUDIX_hydrolase_CS"/>
</dbReference>
<sequence>MSELESSPFRFCPHCGVEGGEFLHAREFCCPVCGFRYFHNVATAAGIIAKRAGKYLFVVRAADPAKGKLGLPGGFVDPGERVEDALRREVREETGGEIGAPSFLASFPNLYGFDSVYYHTCDLYFTAELLTADEELRPHASEVERLVWLAPEEVNPDDLAFQSLKAAWALILLGLKERGEGSAQSSSAA</sequence>
<keyword evidence="2 3" id="KW-0378">Hydrolase</keyword>
<dbReference type="GO" id="GO:0016787">
    <property type="term" value="F:hydrolase activity"/>
    <property type="evidence" value="ECO:0007669"/>
    <property type="project" value="UniProtKB-KW"/>
</dbReference>
<dbReference type="PROSITE" id="PS00893">
    <property type="entry name" value="NUDIX_BOX"/>
    <property type="match status" value="1"/>
</dbReference>
<dbReference type="STRING" id="83765.SAMN05660284_01219"/>
<gene>
    <name evidence="5" type="ORF">SAMN05660284_01219</name>
</gene>
<dbReference type="InterPro" id="IPR015797">
    <property type="entry name" value="NUDIX_hydrolase-like_dom_sf"/>
</dbReference>
<dbReference type="RefSeq" id="WP_091192755.1">
    <property type="nucleotide sequence ID" value="NZ_FOVE01000007.1"/>
</dbReference>
<evidence type="ECO:0000256" key="3">
    <source>
        <dbReference type="RuleBase" id="RU003476"/>
    </source>
</evidence>
<evidence type="ECO:0000313" key="5">
    <source>
        <dbReference type="EMBL" id="SFN33083.1"/>
    </source>
</evidence>
<dbReference type="InterPro" id="IPR000086">
    <property type="entry name" value="NUDIX_hydrolase_dom"/>
</dbReference>
<evidence type="ECO:0000256" key="1">
    <source>
        <dbReference type="ARBA" id="ARBA00001946"/>
    </source>
</evidence>
<dbReference type="CDD" id="cd04681">
    <property type="entry name" value="NUDIX_Hydrolase"/>
    <property type="match status" value="1"/>
</dbReference>
<dbReference type="PRINTS" id="PR00502">
    <property type="entry name" value="NUDIXFAMILY"/>
</dbReference>
<dbReference type="PANTHER" id="PTHR43046:SF14">
    <property type="entry name" value="MUTT_NUDIX FAMILY PROTEIN"/>
    <property type="match status" value="1"/>
</dbReference>
<evidence type="ECO:0000256" key="2">
    <source>
        <dbReference type="ARBA" id="ARBA00022801"/>
    </source>
</evidence>
<keyword evidence="6" id="KW-1185">Reference proteome</keyword>
<dbReference type="PROSITE" id="PS51462">
    <property type="entry name" value="NUDIX"/>
    <property type="match status" value="1"/>
</dbReference>
<dbReference type="InterPro" id="IPR020476">
    <property type="entry name" value="Nudix_hydrolase"/>
</dbReference>
<dbReference type="PANTHER" id="PTHR43046">
    <property type="entry name" value="GDP-MANNOSE MANNOSYL HYDROLASE"/>
    <property type="match status" value="1"/>
</dbReference>
<dbReference type="Proteomes" id="UP000242869">
    <property type="component" value="Unassembled WGS sequence"/>
</dbReference>
<evidence type="ECO:0000259" key="4">
    <source>
        <dbReference type="PROSITE" id="PS51462"/>
    </source>
</evidence>
<evidence type="ECO:0000313" key="6">
    <source>
        <dbReference type="Proteomes" id="UP000242869"/>
    </source>
</evidence>
<accession>A0A1I4Y5U0</accession>
<comment type="cofactor">
    <cofactor evidence="1">
        <name>Mg(2+)</name>
        <dbReference type="ChEBI" id="CHEBI:18420"/>
    </cofactor>
</comment>
<protein>
    <submittedName>
        <fullName evidence="5">ADP-ribose pyrophosphatase YjhB, NUDIX family</fullName>
    </submittedName>
</protein>
<dbReference type="OrthoDB" id="1188001at2"/>
<dbReference type="AlphaFoldDB" id="A0A1I4Y5U0"/>
<reference evidence="6" key="1">
    <citation type="submission" date="2016-10" db="EMBL/GenBank/DDBJ databases">
        <authorList>
            <person name="Varghese N."/>
            <person name="Submissions S."/>
        </authorList>
    </citation>
    <scope>NUCLEOTIDE SEQUENCE [LARGE SCALE GENOMIC DNA]</scope>
    <source>
        <strain evidence="6">DSM 6150</strain>
    </source>
</reference>
<dbReference type="SUPFAM" id="SSF55811">
    <property type="entry name" value="Nudix"/>
    <property type="match status" value="1"/>
</dbReference>
<dbReference type="EMBL" id="FOVE01000007">
    <property type="protein sequence ID" value="SFN33083.1"/>
    <property type="molecule type" value="Genomic_DNA"/>
</dbReference>
<dbReference type="Gene3D" id="3.90.79.10">
    <property type="entry name" value="Nucleoside Triphosphate Pyrophosphohydrolase"/>
    <property type="match status" value="1"/>
</dbReference>
<comment type="similarity">
    <text evidence="3">Belongs to the Nudix hydrolase family.</text>
</comment>
<name>A0A1I4Y5U0_9NEIS</name>
<organism evidence="5 6">
    <name type="scientific">Formivibrio citricus</name>
    <dbReference type="NCBI Taxonomy" id="83765"/>
    <lineage>
        <taxon>Bacteria</taxon>
        <taxon>Pseudomonadati</taxon>
        <taxon>Pseudomonadota</taxon>
        <taxon>Betaproteobacteria</taxon>
        <taxon>Neisseriales</taxon>
        <taxon>Chitinibacteraceae</taxon>
        <taxon>Formivibrio</taxon>
    </lineage>
</organism>
<feature type="domain" description="Nudix hydrolase" evidence="4">
    <location>
        <begin position="38"/>
        <end position="171"/>
    </location>
</feature>
<dbReference type="Pfam" id="PF00293">
    <property type="entry name" value="NUDIX"/>
    <property type="match status" value="1"/>
</dbReference>